<keyword evidence="3" id="KW-1185">Reference proteome</keyword>
<reference evidence="2 3" key="1">
    <citation type="submission" date="2018-12" db="EMBL/GenBank/DDBJ databases">
        <title>Hymenobacter gummosus sp. nov., isolated from a spring.</title>
        <authorList>
            <person name="Nie L."/>
        </authorList>
    </citation>
    <scope>NUCLEOTIDE SEQUENCE [LARGE SCALE GENOMIC DNA]</scope>
    <source>
        <strain evidence="2 3">KCTC 52166</strain>
    </source>
</reference>
<feature type="chain" id="PRO_5018561327" evidence="1">
    <location>
        <begin position="47"/>
        <end position="393"/>
    </location>
</feature>
<dbReference type="Gene3D" id="2.40.160.10">
    <property type="entry name" value="Porin"/>
    <property type="match status" value="1"/>
</dbReference>
<evidence type="ECO:0000313" key="3">
    <source>
        <dbReference type="Proteomes" id="UP000282184"/>
    </source>
</evidence>
<evidence type="ECO:0000256" key="1">
    <source>
        <dbReference type="SAM" id="SignalP"/>
    </source>
</evidence>
<comment type="caution">
    <text evidence="2">The sequence shown here is derived from an EMBL/GenBank/DDBJ whole genome shotgun (WGS) entry which is preliminary data.</text>
</comment>
<protein>
    <submittedName>
        <fullName evidence="2">Porin</fullName>
    </submittedName>
</protein>
<dbReference type="AlphaFoldDB" id="A0A3S0HJR2"/>
<organism evidence="2 3">
    <name type="scientific">Hymenobacter gummosus</name>
    <dbReference type="NCBI Taxonomy" id="1776032"/>
    <lineage>
        <taxon>Bacteria</taxon>
        <taxon>Pseudomonadati</taxon>
        <taxon>Bacteroidota</taxon>
        <taxon>Cytophagia</taxon>
        <taxon>Cytophagales</taxon>
        <taxon>Hymenobacteraceae</taxon>
        <taxon>Hymenobacter</taxon>
    </lineage>
</organism>
<dbReference type="Pfam" id="PF07642">
    <property type="entry name" value="BBP2"/>
    <property type="match status" value="1"/>
</dbReference>
<proteinExistence type="predicted"/>
<gene>
    <name evidence="2" type="ORF">EJV47_23570</name>
</gene>
<dbReference type="InterPro" id="IPR011486">
    <property type="entry name" value="BBP2"/>
</dbReference>
<evidence type="ECO:0000313" key="2">
    <source>
        <dbReference type="EMBL" id="RTQ45816.1"/>
    </source>
</evidence>
<name>A0A3S0HJR2_9BACT</name>
<feature type="signal peptide" evidence="1">
    <location>
        <begin position="1"/>
        <end position="46"/>
    </location>
</feature>
<accession>A0A3S0HJR2</accession>
<keyword evidence="1" id="KW-0732">Signal</keyword>
<dbReference type="InterPro" id="IPR023614">
    <property type="entry name" value="Porin_dom_sf"/>
</dbReference>
<dbReference type="Proteomes" id="UP000282184">
    <property type="component" value="Unassembled WGS sequence"/>
</dbReference>
<sequence length="393" mass="43865">MRRGPARGRLFFCCARRLPARRYFLLPMKAPALLALACLTAASALAQTPATSPADSAAAEPLTFYGFADGYYGYELTGQCPTRPGFIYAHHRANEFALNNAVLGLRYDDGRVRGAVALHAGTYVEANYAAEPAALRHLYEAYAGFRPFRRAWLDVGIFPSHIGFESALSKDNWTLTRSLMAENSPYYESGARLTYEAGQRLTLTGLLLNGWQNIRDTNRAKALGTQLQWKPTAKLLLNSSTFYGNEQPQDSARRRRYFHNFYLSYAATERLSLAGIFDVGWQEQAARGRRPDNWHSAAALLRYQLTDKWAACTRYEYYRADHGVIIRSISPAPTDANFRVGGASLNLDYAPTAHVLVRLEGRALRSQDRLFTADAGRPTRTYGNLTSSIALSF</sequence>
<dbReference type="OrthoDB" id="103154at2"/>
<dbReference type="SUPFAM" id="SSF56935">
    <property type="entry name" value="Porins"/>
    <property type="match status" value="1"/>
</dbReference>
<dbReference type="EMBL" id="RXOF01000018">
    <property type="protein sequence ID" value="RTQ45816.1"/>
    <property type="molecule type" value="Genomic_DNA"/>
</dbReference>